<keyword evidence="8" id="KW-1185">Reference proteome</keyword>
<keyword evidence="3 6" id="KW-0560">Oxidoreductase</keyword>
<dbReference type="InterPro" id="IPR004294">
    <property type="entry name" value="Carotenoid_Oase"/>
</dbReference>
<keyword evidence="2 5" id="KW-0479">Metal-binding</keyword>
<dbReference type="PANTHER" id="PTHR10543">
    <property type="entry name" value="BETA-CAROTENE DIOXYGENASE"/>
    <property type="match status" value="1"/>
</dbReference>
<accession>A0A840ZLB4</accession>
<feature type="binding site" evidence="5">
    <location>
        <position position="180"/>
    </location>
    <ligand>
        <name>Fe cation</name>
        <dbReference type="ChEBI" id="CHEBI:24875"/>
        <note>catalytic</note>
    </ligand>
</feature>
<comment type="cofactor">
    <cofactor evidence="5 6">
        <name>Fe(2+)</name>
        <dbReference type="ChEBI" id="CHEBI:29033"/>
    </cofactor>
    <text evidence="5 6">Binds 1 Fe(2+) ion per subunit.</text>
</comment>
<keyword evidence="6 7" id="KW-0223">Dioxygenase</keyword>
<reference evidence="7 8" key="1">
    <citation type="submission" date="2020-08" db="EMBL/GenBank/DDBJ databases">
        <title>Genomic Encyclopedia of Type Strains, Phase IV (KMG-IV): sequencing the most valuable type-strain genomes for metagenomic binning, comparative biology and taxonomic classification.</title>
        <authorList>
            <person name="Goeker M."/>
        </authorList>
    </citation>
    <scope>NUCLEOTIDE SEQUENCE [LARGE SCALE GENOMIC DNA]</scope>
    <source>
        <strain evidence="7 8">DSM 2163</strain>
    </source>
</reference>
<dbReference type="EMBL" id="JACHOP010000009">
    <property type="protein sequence ID" value="MBB5757875.1"/>
    <property type="molecule type" value="Genomic_DNA"/>
</dbReference>
<keyword evidence="4 5" id="KW-0408">Iron</keyword>
<evidence type="ECO:0000256" key="1">
    <source>
        <dbReference type="ARBA" id="ARBA00006787"/>
    </source>
</evidence>
<dbReference type="Pfam" id="PF03055">
    <property type="entry name" value="RPE65"/>
    <property type="match status" value="1"/>
</dbReference>
<comment type="caution">
    <text evidence="7">The sequence shown here is derived from an EMBL/GenBank/DDBJ whole genome shotgun (WGS) entry which is preliminary data.</text>
</comment>
<dbReference type="EC" id="1.13.11.-" evidence="6"/>
<dbReference type="GO" id="GO:0016121">
    <property type="term" value="P:carotene catabolic process"/>
    <property type="evidence" value="ECO:0007669"/>
    <property type="project" value="TreeGrafter"/>
</dbReference>
<dbReference type="GO" id="GO:0046872">
    <property type="term" value="F:metal ion binding"/>
    <property type="evidence" value="ECO:0007669"/>
    <property type="project" value="UniProtKB-KW"/>
</dbReference>
<gene>
    <name evidence="7" type="ORF">HNR00_002591</name>
</gene>
<proteinExistence type="inferred from homology"/>
<evidence type="ECO:0000256" key="5">
    <source>
        <dbReference type="PIRSR" id="PIRSR604294-1"/>
    </source>
</evidence>
<evidence type="ECO:0000313" key="8">
    <source>
        <dbReference type="Proteomes" id="UP000583454"/>
    </source>
</evidence>
<dbReference type="Proteomes" id="UP000583454">
    <property type="component" value="Unassembled WGS sequence"/>
</dbReference>
<protein>
    <recommendedName>
        <fullName evidence="6">Dioxygenase</fullName>
        <ecNumber evidence="6">1.13.11.-</ecNumber>
    </recommendedName>
</protein>
<dbReference type="AlphaFoldDB" id="A0A840ZLB4"/>
<evidence type="ECO:0000256" key="3">
    <source>
        <dbReference type="ARBA" id="ARBA00023002"/>
    </source>
</evidence>
<dbReference type="RefSeq" id="WP_183569785.1">
    <property type="nucleotide sequence ID" value="NZ_JACHOP010000009.1"/>
</dbReference>
<organism evidence="7 8">
    <name type="scientific">Methylorubrum rhodinum</name>
    <dbReference type="NCBI Taxonomy" id="29428"/>
    <lineage>
        <taxon>Bacteria</taxon>
        <taxon>Pseudomonadati</taxon>
        <taxon>Pseudomonadota</taxon>
        <taxon>Alphaproteobacteria</taxon>
        <taxon>Hyphomicrobiales</taxon>
        <taxon>Methylobacteriaceae</taxon>
        <taxon>Methylorubrum</taxon>
    </lineage>
</organism>
<dbReference type="GO" id="GO:0010436">
    <property type="term" value="F:carotenoid dioxygenase activity"/>
    <property type="evidence" value="ECO:0007669"/>
    <property type="project" value="TreeGrafter"/>
</dbReference>
<comment type="similarity">
    <text evidence="1 6">Belongs to the carotenoid oxygenase family.</text>
</comment>
<feature type="binding site" evidence="5">
    <location>
        <position position="294"/>
    </location>
    <ligand>
        <name>Fe cation</name>
        <dbReference type="ChEBI" id="CHEBI:24875"/>
        <note>catalytic</note>
    </ligand>
</feature>
<evidence type="ECO:0000313" key="7">
    <source>
        <dbReference type="EMBL" id="MBB5757875.1"/>
    </source>
</evidence>
<evidence type="ECO:0000256" key="4">
    <source>
        <dbReference type="ARBA" id="ARBA00023004"/>
    </source>
</evidence>
<feature type="binding site" evidence="5">
    <location>
        <position position="469"/>
    </location>
    <ligand>
        <name>Fe cation</name>
        <dbReference type="ChEBI" id="CHEBI:24875"/>
        <note>catalytic</note>
    </ligand>
</feature>
<name>A0A840ZLB4_9HYPH</name>
<evidence type="ECO:0000256" key="2">
    <source>
        <dbReference type="ARBA" id="ARBA00022723"/>
    </source>
</evidence>
<dbReference type="PANTHER" id="PTHR10543:SF89">
    <property type="entry name" value="CAROTENOID 9,10(9',10')-CLEAVAGE DIOXYGENASE 1"/>
    <property type="match status" value="1"/>
</dbReference>
<sequence length="480" mass="52631">MSNPVRSAVRAVAERGVALVAACNRWRLPRAPSPFTVGIHAPMREELTLTDLTVTGSIPAGLDGRYLKMGANPVRPAARAHEWFLGDGMVHGLALTDGRARWYRNRWIGSRLAAAALGRPAAPGPRRGRNDTVNTNVVEIGGRAFAVVEAGSFPVALSETLEAQNYNPFDGTLAGSFSGHPHRDPLTAETHAIAYDGAVWDSVRHVVLSPAGRVVRDVAIPVEHGPCIHDCALTARFAIVLDLPLTFSMRALLAGYRLPFRWNPSHRARVGLLPRHGTAAEIAWCDVEPCYVFHVANAFDEADGRVILDVIAYPRVFASAGGGFDEPGRLERWTADPATRRVERRVIDPTPQEFPRIDERRFGQRHRYAYAVSVPPDGDPQLTGATQIYKHDCRTGERRVHDFGGDRVPGEFVFVPAAPDAGEDEGWLLGLVVDRGTETTDFAILDARAFEAPPVATIRLPHRIPPGFHGNWFPTRREPV</sequence>
<feature type="binding site" evidence="5">
    <location>
        <position position="229"/>
    </location>
    <ligand>
        <name>Fe cation</name>
        <dbReference type="ChEBI" id="CHEBI:24875"/>
        <note>catalytic</note>
    </ligand>
</feature>
<evidence type="ECO:0000256" key="6">
    <source>
        <dbReference type="RuleBase" id="RU364048"/>
    </source>
</evidence>